<evidence type="ECO:0000259" key="3">
    <source>
        <dbReference type="SMART" id="SM00737"/>
    </source>
</evidence>
<dbReference type="Proteomes" id="UP000634136">
    <property type="component" value="Unassembled WGS sequence"/>
</dbReference>
<dbReference type="InterPro" id="IPR039670">
    <property type="entry name" value="NPC2-like"/>
</dbReference>
<evidence type="ECO:0000313" key="4">
    <source>
        <dbReference type="EMBL" id="KAF7823167.1"/>
    </source>
</evidence>
<reference evidence="4" key="1">
    <citation type="submission" date="2020-09" db="EMBL/GenBank/DDBJ databases">
        <title>Genome-Enabled Discovery of Anthraquinone Biosynthesis in Senna tora.</title>
        <authorList>
            <person name="Kang S.-H."/>
            <person name="Pandey R.P."/>
            <person name="Lee C.-M."/>
            <person name="Sim J.-S."/>
            <person name="Jeong J.-T."/>
            <person name="Choi B.-S."/>
            <person name="Jung M."/>
            <person name="Ginzburg D."/>
            <person name="Zhao K."/>
            <person name="Won S.Y."/>
            <person name="Oh T.-J."/>
            <person name="Yu Y."/>
            <person name="Kim N.-H."/>
            <person name="Lee O.R."/>
            <person name="Lee T.-H."/>
            <person name="Bashyal P."/>
            <person name="Kim T.-S."/>
            <person name="Lee W.-H."/>
            <person name="Kawkins C."/>
            <person name="Kim C.-K."/>
            <person name="Kim J.S."/>
            <person name="Ahn B.O."/>
            <person name="Rhee S.Y."/>
            <person name="Sohng J.K."/>
        </authorList>
    </citation>
    <scope>NUCLEOTIDE SEQUENCE</scope>
    <source>
        <tissue evidence="4">Leaf</tissue>
    </source>
</reference>
<dbReference type="InterPro" id="IPR033917">
    <property type="entry name" value="ML_PG-PI_TP"/>
</dbReference>
<dbReference type="SUPFAM" id="SSF81296">
    <property type="entry name" value="E set domains"/>
    <property type="match status" value="1"/>
</dbReference>
<sequence length="156" mass="16940">MEVQSPLKLYLLLCLSIVLLSSFQAQASNVRYCDKKANYAVKVHGVEISPDPVVRGKPATFKIKSTTGEAISGGKLVIEVSYFGVHVHSETHNLCEETSCPVAAGNFVLAHSQTLPAITPPGSYTLKMTMENEKNEQLTCINFNFKIGFGSSLADM</sequence>
<dbReference type="Pfam" id="PF02221">
    <property type="entry name" value="E1_DerP2_DerF2"/>
    <property type="match status" value="1"/>
</dbReference>
<gene>
    <name evidence="4" type="ORF">G2W53_021311</name>
</gene>
<dbReference type="OrthoDB" id="6409159at2759"/>
<dbReference type="CDD" id="cd00917">
    <property type="entry name" value="PG-PI_TP"/>
    <property type="match status" value="1"/>
</dbReference>
<dbReference type="PANTHER" id="PTHR11306:SF64">
    <property type="entry name" value="LEGUMINOSIN GROUP578 SECRETED PEPTIDE"/>
    <property type="match status" value="1"/>
</dbReference>
<dbReference type="InterPro" id="IPR003172">
    <property type="entry name" value="ML_dom"/>
</dbReference>
<feature type="chain" id="PRO_5032615036" evidence="2">
    <location>
        <begin position="28"/>
        <end position="156"/>
    </location>
</feature>
<proteinExistence type="predicted"/>
<dbReference type="EMBL" id="JAAIUW010000007">
    <property type="protein sequence ID" value="KAF7823167.1"/>
    <property type="molecule type" value="Genomic_DNA"/>
</dbReference>
<comment type="caution">
    <text evidence="4">The sequence shown here is derived from an EMBL/GenBank/DDBJ whole genome shotgun (WGS) entry which is preliminary data.</text>
</comment>
<protein>
    <submittedName>
        <fullName evidence="4">Putative phosphatidylglycerol/phosphatidylinositol transfer protein</fullName>
    </submittedName>
</protein>
<name>A0A834TJ56_9FABA</name>
<evidence type="ECO:0000256" key="2">
    <source>
        <dbReference type="SAM" id="SignalP"/>
    </source>
</evidence>
<evidence type="ECO:0000256" key="1">
    <source>
        <dbReference type="ARBA" id="ARBA00022729"/>
    </source>
</evidence>
<dbReference type="GO" id="GO:0032934">
    <property type="term" value="F:sterol binding"/>
    <property type="evidence" value="ECO:0007669"/>
    <property type="project" value="InterPro"/>
</dbReference>
<keyword evidence="1 2" id="KW-0732">Signal</keyword>
<feature type="signal peptide" evidence="2">
    <location>
        <begin position="1"/>
        <end position="27"/>
    </location>
</feature>
<feature type="domain" description="MD-2-related lipid-recognition" evidence="3">
    <location>
        <begin position="30"/>
        <end position="145"/>
    </location>
</feature>
<dbReference type="SMART" id="SM00737">
    <property type="entry name" value="ML"/>
    <property type="match status" value="1"/>
</dbReference>
<organism evidence="4 5">
    <name type="scientific">Senna tora</name>
    <dbReference type="NCBI Taxonomy" id="362788"/>
    <lineage>
        <taxon>Eukaryota</taxon>
        <taxon>Viridiplantae</taxon>
        <taxon>Streptophyta</taxon>
        <taxon>Embryophyta</taxon>
        <taxon>Tracheophyta</taxon>
        <taxon>Spermatophyta</taxon>
        <taxon>Magnoliopsida</taxon>
        <taxon>eudicotyledons</taxon>
        <taxon>Gunneridae</taxon>
        <taxon>Pentapetalae</taxon>
        <taxon>rosids</taxon>
        <taxon>fabids</taxon>
        <taxon>Fabales</taxon>
        <taxon>Fabaceae</taxon>
        <taxon>Caesalpinioideae</taxon>
        <taxon>Cassia clade</taxon>
        <taxon>Senna</taxon>
    </lineage>
</organism>
<accession>A0A834TJ56</accession>
<dbReference type="Gene3D" id="2.60.40.770">
    <property type="match status" value="1"/>
</dbReference>
<dbReference type="GO" id="GO:0032366">
    <property type="term" value="P:intracellular sterol transport"/>
    <property type="evidence" value="ECO:0007669"/>
    <property type="project" value="InterPro"/>
</dbReference>
<evidence type="ECO:0000313" key="5">
    <source>
        <dbReference type="Proteomes" id="UP000634136"/>
    </source>
</evidence>
<dbReference type="AlphaFoldDB" id="A0A834TJ56"/>
<dbReference type="FunFam" id="2.60.40.770:FF:000002">
    <property type="entry name" value="putative phosphatidylglycerol/phosphatidylinositol transfer protein DDB_G0282179"/>
    <property type="match status" value="1"/>
</dbReference>
<dbReference type="InterPro" id="IPR014756">
    <property type="entry name" value="Ig_E-set"/>
</dbReference>
<dbReference type="PANTHER" id="PTHR11306">
    <property type="entry name" value="NIEMANN PICK TYPE C2 PROTEIN NPC2-RELATED"/>
    <property type="match status" value="1"/>
</dbReference>
<keyword evidence="5" id="KW-1185">Reference proteome</keyword>